<protein>
    <recommendedName>
        <fullName evidence="3">Zn(2)-C6 fungal-type domain-containing protein</fullName>
    </recommendedName>
</protein>
<name>A0AAN6KQD2_9PEZI</name>
<keyword evidence="1" id="KW-0539">Nucleus</keyword>
<accession>A0AAN6KQD2</accession>
<dbReference type="GO" id="GO:0008270">
    <property type="term" value="F:zinc ion binding"/>
    <property type="evidence" value="ECO:0007669"/>
    <property type="project" value="InterPro"/>
</dbReference>
<evidence type="ECO:0000313" key="5">
    <source>
        <dbReference type="Proteomes" id="UP001175353"/>
    </source>
</evidence>
<dbReference type="PROSITE" id="PS00463">
    <property type="entry name" value="ZN2_CY6_FUNGAL_1"/>
    <property type="match status" value="1"/>
</dbReference>
<organism evidence="4 5">
    <name type="scientific">Friedmanniomyces endolithicus</name>
    <dbReference type="NCBI Taxonomy" id="329885"/>
    <lineage>
        <taxon>Eukaryota</taxon>
        <taxon>Fungi</taxon>
        <taxon>Dikarya</taxon>
        <taxon>Ascomycota</taxon>
        <taxon>Pezizomycotina</taxon>
        <taxon>Dothideomycetes</taxon>
        <taxon>Dothideomycetidae</taxon>
        <taxon>Mycosphaerellales</taxon>
        <taxon>Teratosphaeriaceae</taxon>
        <taxon>Friedmanniomyces</taxon>
    </lineage>
</organism>
<evidence type="ECO:0000313" key="4">
    <source>
        <dbReference type="EMBL" id="KAK0994855.1"/>
    </source>
</evidence>
<dbReference type="Proteomes" id="UP001175353">
    <property type="component" value="Unassembled WGS sequence"/>
</dbReference>
<gene>
    <name evidence="4" type="ORF">LTR91_007461</name>
</gene>
<dbReference type="InterPro" id="IPR001138">
    <property type="entry name" value="Zn2Cys6_DnaBD"/>
</dbReference>
<keyword evidence="5" id="KW-1185">Reference proteome</keyword>
<evidence type="ECO:0000256" key="2">
    <source>
        <dbReference type="SAM" id="MobiDB-lite"/>
    </source>
</evidence>
<feature type="region of interest" description="Disordered" evidence="2">
    <location>
        <begin position="15"/>
        <end position="56"/>
    </location>
</feature>
<feature type="region of interest" description="Disordered" evidence="2">
    <location>
        <begin position="89"/>
        <end position="126"/>
    </location>
</feature>
<evidence type="ECO:0000259" key="3">
    <source>
        <dbReference type="PROSITE" id="PS00463"/>
    </source>
</evidence>
<feature type="region of interest" description="Disordered" evidence="2">
    <location>
        <begin position="361"/>
        <end position="410"/>
    </location>
</feature>
<dbReference type="CDD" id="cd00067">
    <property type="entry name" value="GAL4"/>
    <property type="match status" value="1"/>
</dbReference>
<evidence type="ECO:0000256" key="1">
    <source>
        <dbReference type="ARBA" id="ARBA00023242"/>
    </source>
</evidence>
<proteinExistence type="predicted"/>
<feature type="region of interest" description="Disordered" evidence="2">
    <location>
        <begin position="178"/>
        <end position="200"/>
    </location>
</feature>
<dbReference type="GO" id="GO:0000981">
    <property type="term" value="F:DNA-binding transcription factor activity, RNA polymerase II-specific"/>
    <property type="evidence" value="ECO:0007669"/>
    <property type="project" value="InterPro"/>
</dbReference>
<sequence length="626" mass="68665">MYPDDSDLLVPTTCELHHKDSMSTSQGEDGTHEPPPSEAPPTEVSPADSLDSCSYGDGDDHLIDKFTAGYALRPQTRATNQSFTCTWIDQDDTGDFDPSEEQRKRQGFSTASGDEDKAVHSDETSVRERARLTVKLKILSEAGKAGLQGCLKKLPTGNEHSQDDDFDACGYQFRSNTKPKSVRHRERAEHRKTEPGVDLPDDLTGYPAARGCRACLDLGIHCPLLDDEHAWPCHTCNEDDTECELVTVPDRKRACEGCKRRKTVCSYTYTLDHSGPCQGCAERGHHCVAGPDKDGIRTRIRYERDWAANPLPPRKKSKPLKTYWTCLHCRHAGRECSFMTSMSGDDCTACDMAGNICIPEQTTTPPKANMTAPARPQKRTPAESARAREETPTKRPKPALRKAKVEAQQASPGNTTTIITKLCHPIIFNNETANGKICCDFCDGSSMAILGLEQVEVKVIDLGEDRGLKEVSGGHKAEGHASTRVCTTCTMQRMPIIICPKHELRPIPGAESQILDADGALTALFAGKIRKKDRWCSICPALATYECETAQEDTGAFGTSGGGCGLQLCETCMPSLAGVYDGNLQAMLDQLTDEFSNERPLGLRADFELLKQDGLLTSYVLWASEQ</sequence>
<dbReference type="InterPro" id="IPR036864">
    <property type="entry name" value="Zn2-C6_fun-type_DNA-bd_sf"/>
</dbReference>
<reference evidence="4" key="1">
    <citation type="submission" date="2023-06" db="EMBL/GenBank/DDBJ databases">
        <title>Black Yeasts Isolated from many extreme environments.</title>
        <authorList>
            <person name="Coleine C."/>
            <person name="Stajich J.E."/>
            <person name="Selbmann L."/>
        </authorList>
    </citation>
    <scope>NUCLEOTIDE SEQUENCE</scope>
    <source>
        <strain evidence="4">CCFEE 5200</strain>
    </source>
</reference>
<dbReference type="Gene3D" id="4.10.240.10">
    <property type="entry name" value="Zn(2)-C6 fungal-type DNA-binding domain"/>
    <property type="match status" value="1"/>
</dbReference>
<dbReference type="AlphaFoldDB" id="A0AAN6KQD2"/>
<feature type="compositionally biased region" description="Acidic residues" evidence="2">
    <location>
        <begin position="89"/>
        <end position="99"/>
    </location>
</feature>
<feature type="domain" description="Zn(2)-C6 fungal-type" evidence="3">
    <location>
        <begin position="254"/>
        <end position="287"/>
    </location>
</feature>
<comment type="caution">
    <text evidence="4">The sequence shown here is derived from an EMBL/GenBank/DDBJ whole genome shotgun (WGS) entry which is preliminary data.</text>
</comment>
<dbReference type="EMBL" id="JAUJLE010000054">
    <property type="protein sequence ID" value="KAK0994855.1"/>
    <property type="molecule type" value="Genomic_DNA"/>
</dbReference>
<feature type="compositionally biased region" description="Basic and acidic residues" evidence="2">
    <location>
        <begin position="186"/>
        <end position="195"/>
    </location>
</feature>
<feature type="compositionally biased region" description="Basic and acidic residues" evidence="2">
    <location>
        <begin position="114"/>
        <end position="126"/>
    </location>
</feature>